<protein>
    <submittedName>
        <fullName evidence="3">Uncharacterized protein</fullName>
    </submittedName>
</protein>
<feature type="region of interest" description="Disordered" evidence="1">
    <location>
        <begin position="952"/>
        <end position="1014"/>
    </location>
</feature>
<feature type="transmembrane region" description="Helical" evidence="2">
    <location>
        <begin position="298"/>
        <end position="316"/>
    </location>
</feature>
<dbReference type="AlphaFoldDB" id="A0A1F7JIZ2"/>
<feature type="transmembrane region" description="Helical" evidence="2">
    <location>
        <begin position="404"/>
        <end position="424"/>
    </location>
</feature>
<sequence length="1014" mass="114217">MGRKRTFFLLVPIFLLLINLMMPWSVLAQPAPTVTPTQSPAVPGAGSTPQVGQMSALSFPGGIYPPEPCKSADSEERSFCPGMGAPGSQTKAGTACTFDDWLKDKRQNLWVHDPEITALGKGGERSRQFISWVLSHPSDDDSPNIMSVWKLSRNIAYFMLLIIAIFMGLGIMIGQRGYFNLQVDVSPLFIKLVSLLLYVTFSAAIVLMIVQVSDILMQFFIRTLGVDKVFNIFFVPGNVKVDNNVANASEQAYRTFEGCSNISTIALDSVRTSKFLIRLTNMTYYFIGIMFLLRKIVLWFLLIVSPFLAVLAPFIFIRNIGWIWIGVFFQWVFYGPLASLFLGTLARIWNSPRHIPFIFDFSRIQGMGTDYVNKIIYPTTTNILYGGPAQTLKTYNTSSYVDTYAEYIISLIMLWTVIILPWWLLRIFRDYCCDGILAMKNILMAMYDSFKAGGLGPTPPGPVPAAPVPTGRTSTAMKLPKDRDMKATVKIATVQEIKQARTEEITKSIEVHVSKLTDIAHIETNKQTRENVVKNIDYLKNPMKAETTTDRQRFMTMRTELYDRAVKGDQMAKQAVMAFSSQTQSLITEKQRLIKTMPQVTPVIKTTSIKVGLPQEKTTKVVSSVLNSIATNKQTVSAITQMSSMPQQQVQTVLTSLSKSENMTQSAPQVISKISSETRIEKVKVEHILQETEKFFAQDDLRSTIVNNISQTFNVPPQKVNVVIVSMGPQVDLSHPSPELLSRFQEQAKIEPVKLQQVILKSVTDYAEKKNMIHSIAVAEGLPDETVQKVIATHIPAIAQPEKHIEDQITIPPSVSIEDYEEVKSMWSDQYQKGEVPISNTIKDRKEWLNTDIIALTNILNKITSSNEDLRSQGLDDVGYILPIFMVNNLKGEELAVYLKAKLEAAKQVKHDVEKEEEIRQTIDSQKEEVFVDIDRPKAQEAAKHLEMKQELPLDQTREQKAAESRVKQSVVDERMTKSEVAEIKEQQNVQVPSKPESEKLNDLKNRIEEKAKE</sequence>
<feature type="transmembrane region" description="Helical" evidence="2">
    <location>
        <begin position="275"/>
        <end position="293"/>
    </location>
</feature>
<keyword evidence="2" id="KW-0812">Transmembrane</keyword>
<feature type="transmembrane region" description="Helical" evidence="2">
    <location>
        <begin position="195"/>
        <end position="221"/>
    </location>
</feature>
<comment type="caution">
    <text evidence="3">The sequence shown here is derived from an EMBL/GenBank/DDBJ whole genome shotgun (WGS) entry which is preliminary data.</text>
</comment>
<feature type="compositionally biased region" description="Basic and acidic residues" evidence="1">
    <location>
        <begin position="952"/>
        <end position="986"/>
    </location>
</feature>
<dbReference type="Proteomes" id="UP000177418">
    <property type="component" value="Unassembled WGS sequence"/>
</dbReference>
<feature type="compositionally biased region" description="Basic and acidic residues" evidence="1">
    <location>
        <begin position="996"/>
        <end position="1014"/>
    </location>
</feature>
<keyword evidence="2" id="KW-1133">Transmembrane helix</keyword>
<feature type="transmembrane region" description="Helical" evidence="2">
    <location>
        <begin position="322"/>
        <end position="345"/>
    </location>
</feature>
<organism evidence="3 4">
    <name type="scientific">Candidatus Roizmanbacteria bacterium RIFCSPLOWO2_02_FULL_36_11</name>
    <dbReference type="NCBI Taxonomy" id="1802071"/>
    <lineage>
        <taxon>Bacteria</taxon>
        <taxon>Candidatus Roizmaniibacteriota</taxon>
    </lineage>
</organism>
<keyword evidence="2" id="KW-0472">Membrane</keyword>
<evidence type="ECO:0000256" key="2">
    <source>
        <dbReference type="SAM" id="Phobius"/>
    </source>
</evidence>
<name>A0A1F7JIZ2_9BACT</name>
<accession>A0A1F7JIZ2</accession>
<reference evidence="3 4" key="1">
    <citation type="journal article" date="2016" name="Nat. Commun.">
        <title>Thousands of microbial genomes shed light on interconnected biogeochemical processes in an aquifer system.</title>
        <authorList>
            <person name="Anantharaman K."/>
            <person name="Brown C.T."/>
            <person name="Hug L.A."/>
            <person name="Sharon I."/>
            <person name="Castelle C.J."/>
            <person name="Probst A.J."/>
            <person name="Thomas B.C."/>
            <person name="Singh A."/>
            <person name="Wilkins M.J."/>
            <person name="Karaoz U."/>
            <person name="Brodie E.L."/>
            <person name="Williams K.H."/>
            <person name="Hubbard S.S."/>
            <person name="Banfield J.F."/>
        </authorList>
    </citation>
    <scope>NUCLEOTIDE SEQUENCE [LARGE SCALE GENOMIC DNA]</scope>
</reference>
<dbReference type="EMBL" id="MGAV01000001">
    <property type="protein sequence ID" value="OGK55594.1"/>
    <property type="molecule type" value="Genomic_DNA"/>
</dbReference>
<feature type="transmembrane region" description="Helical" evidence="2">
    <location>
        <begin position="155"/>
        <end position="174"/>
    </location>
</feature>
<evidence type="ECO:0000313" key="4">
    <source>
        <dbReference type="Proteomes" id="UP000177418"/>
    </source>
</evidence>
<evidence type="ECO:0000313" key="3">
    <source>
        <dbReference type="EMBL" id="OGK55594.1"/>
    </source>
</evidence>
<proteinExistence type="predicted"/>
<gene>
    <name evidence="3" type="ORF">A3H78_01415</name>
</gene>
<evidence type="ECO:0000256" key="1">
    <source>
        <dbReference type="SAM" id="MobiDB-lite"/>
    </source>
</evidence>